<evidence type="ECO:0000313" key="3">
    <source>
        <dbReference type="EMBL" id="CAF3613818.1"/>
    </source>
</evidence>
<feature type="compositionally biased region" description="Polar residues" evidence="1">
    <location>
        <begin position="104"/>
        <end position="138"/>
    </location>
</feature>
<dbReference type="OrthoDB" id="10013964at2759"/>
<dbReference type="EMBL" id="CAJOBC010000674">
    <property type="protein sequence ID" value="CAF3613818.1"/>
    <property type="molecule type" value="Genomic_DNA"/>
</dbReference>
<sequence length="799" mass="90810">MNVNCHATFIIPSPIDILCQELKKLSNDSDRLQMLITLKTHLIKLTLNAETLSLFFNLLKDEQYRLQAFGHLLTCDCSTNNEKVIESLTKRLPDMNKTCFSRKQSINKKPSVHSNKSSPRQQTILSSSIEEKSQTVNSERTKSISSSSSTGVFEKAKQFVCRVFRGGSCETKIIDLTVKNEYQSPLIINSKSRKRSMTITNEQSLKKRCKRDEEEEIFCITDQLAETSPLQDKIDLLELAPIVDIWYECDANFDEQEQNVITYQTGINVDAEQENIVKNKLASSVDFHARIITTVDQRNSSSNNNNEQKRVLDSSSSLFSMFQPTALPLNITRSYTSIVKKSRTVSQMSHAEPSNITSQWNETIKTHSQQQILASSISTNTLNNINEPKISRQSSISFNIEFQENIVNVAQHDQNSVFSAEKSNNMEELMPETSIPKPLSTLISIRPLINQLNSVLDDIDAVLDKIEIKTNSTLETRNTNSSIPTDATTSAIPENGSLAFSENHHIEVEQHNALVLINHREISAEYNEESENTTTSNIPLLSPQQISFDHINLTNFVNFPLELARPLRILQQNYQVNEEIEFTDSGDTTHIFNEEEFEEEEDFAEYLISDDDFDSEAEEFERHLLEQEELISTEETDIQQQMTATSSSPMNGAPLVPDMNIQEIQSPTNMLYQEITVPVVLPTSLQINQQQSSYVPSHSTSLNINIDHGTEDVSSHEIQRVFGSDTWTQMSLNGWKCCEDSVQLNKRRSEEVVVTVRPYSSELLQESRNDELNRVGNDTDCSQLIDLQRTYKTDNNRQE</sequence>
<dbReference type="Proteomes" id="UP000663829">
    <property type="component" value="Unassembled WGS sequence"/>
</dbReference>
<name>A0A813UI83_9BILA</name>
<dbReference type="Proteomes" id="UP000681722">
    <property type="component" value="Unassembled WGS sequence"/>
</dbReference>
<evidence type="ECO:0000313" key="2">
    <source>
        <dbReference type="EMBL" id="CAF0826940.1"/>
    </source>
</evidence>
<keyword evidence="4" id="KW-1185">Reference proteome</keyword>
<proteinExistence type="predicted"/>
<evidence type="ECO:0000256" key="1">
    <source>
        <dbReference type="SAM" id="MobiDB-lite"/>
    </source>
</evidence>
<organism evidence="2 4">
    <name type="scientific">Didymodactylos carnosus</name>
    <dbReference type="NCBI Taxonomy" id="1234261"/>
    <lineage>
        <taxon>Eukaryota</taxon>
        <taxon>Metazoa</taxon>
        <taxon>Spiralia</taxon>
        <taxon>Gnathifera</taxon>
        <taxon>Rotifera</taxon>
        <taxon>Eurotatoria</taxon>
        <taxon>Bdelloidea</taxon>
        <taxon>Philodinida</taxon>
        <taxon>Philodinidae</taxon>
        <taxon>Didymodactylos</taxon>
    </lineage>
</organism>
<gene>
    <name evidence="2" type="ORF">GPM918_LOCUS4848</name>
    <name evidence="3" type="ORF">SRO942_LOCUS4849</name>
</gene>
<dbReference type="AlphaFoldDB" id="A0A813UI83"/>
<feature type="region of interest" description="Disordered" evidence="1">
    <location>
        <begin position="104"/>
        <end position="147"/>
    </location>
</feature>
<protein>
    <submittedName>
        <fullName evidence="2">Uncharacterized protein</fullName>
    </submittedName>
</protein>
<evidence type="ECO:0000313" key="4">
    <source>
        <dbReference type="Proteomes" id="UP000663829"/>
    </source>
</evidence>
<dbReference type="EMBL" id="CAJNOQ010000674">
    <property type="protein sequence ID" value="CAF0826940.1"/>
    <property type="molecule type" value="Genomic_DNA"/>
</dbReference>
<reference evidence="2" key="1">
    <citation type="submission" date="2021-02" db="EMBL/GenBank/DDBJ databases">
        <authorList>
            <person name="Nowell W R."/>
        </authorList>
    </citation>
    <scope>NUCLEOTIDE SEQUENCE</scope>
</reference>
<comment type="caution">
    <text evidence="2">The sequence shown here is derived from an EMBL/GenBank/DDBJ whole genome shotgun (WGS) entry which is preliminary data.</text>
</comment>
<accession>A0A813UI83</accession>